<feature type="signal peptide" evidence="6">
    <location>
        <begin position="1"/>
        <end position="21"/>
    </location>
</feature>
<keyword evidence="5" id="KW-0482">Metalloprotease</keyword>
<dbReference type="Pfam" id="PF05193">
    <property type="entry name" value="Peptidase_M16_C"/>
    <property type="match status" value="2"/>
</dbReference>
<evidence type="ECO:0000259" key="7">
    <source>
        <dbReference type="Pfam" id="PF00675"/>
    </source>
</evidence>
<protein>
    <submittedName>
        <fullName evidence="9">Insulinase family protein</fullName>
    </submittedName>
</protein>
<feature type="domain" description="Peptidase M16 C-terminal" evidence="8">
    <location>
        <begin position="709"/>
        <end position="877"/>
    </location>
</feature>
<evidence type="ECO:0000256" key="5">
    <source>
        <dbReference type="ARBA" id="ARBA00023049"/>
    </source>
</evidence>
<gene>
    <name evidence="9" type="ORF">GCM10023173_11380</name>
</gene>
<keyword evidence="3" id="KW-0378">Hydrolase</keyword>
<evidence type="ECO:0000256" key="3">
    <source>
        <dbReference type="ARBA" id="ARBA00022801"/>
    </source>
</evidence>
<dbReference type="RefSeq" id="WP_345065936.1">
    <property type="nucleotide sequence ID" value="NZ_BAABGR010000014.1"/>
</dbReference>
<reference evidence="10" key="1">
    <citation type="journal article" date="2019" name="Int. J. Syst. Evol. Microbiol.">
        <title>The Global Catalogue of Microorganisms (GCM) 10K type strain sequencing project: providing services to taxonomists for standard genome sequencing and annotation.</title>
        <authorList>
            <consortium name="The Broad Institute Genomics Platform"/>
            <consortium name="The Broad Institute Genome Sequencing Center for Infectious Disease"/>
            <person name="Wu L."/>
            <person name="Ma J."/>
        </authorList>
    </citation>
    <scope>NUCLEOTIDE SEQUENCE [LARGE SCALE GENOMIC DNA]</scope>
    <source>
        <strain evidence="10">JCM 17858</strain>
    </source>
</reference>
<dbReference type="PANTHER" id="PTHR43690:SF34">
    <property type="entry name" value="ZINC PROTEASE PQQL-LIKE"/>
    <property type="match status" value="1"/>
</dbReference>
<organism evidence="9 10">
    <name type="scientific">Sphingobacterium thermophilum</name>
    <dbReference type="NCBI Taxonomy" id="768534"/>
    <lineage>
        <taxon>Bacteria</taxon>
        <taxon>Pseudomonadati</taxon>
        <taxon>Bacteroidota</taxon>
        <taxon>Sphingobacteriia</taxon>
        <taxon>Sphingobacteriales</taxon>
        <taxon>Sphingobacteriaceae</taxon>
        <taxon>Sphingobacterium</taxon>
    </lineage>
</organism>
<dbReference type="Proteomes" id="UP001500394">
    <property type="component" value="Unassembled WGS sequence"/>
</dbReference>
<proteinExistence type="inferred from homology"/>
<evidence type="ECO:0000313" key="10">
    <source>
        <dbReference type="Proteomes" id="UP001500394"/>
    </source>
</evidence>
<evidence type="ECO:0000256" key="2">
    <source>
        <dbReference type="ARBA" id="ARBA00022670"/>
    </source>
</evidence>
<dbReference type="InterPro" id="IPR011765">
    <property type="entry name" value="Pept_M16_N"/>
</dbReference>
<keyword evidence="2" id="KW-0645">Protease</keyword>
<keyword evidence="10" id="KW-1185">Reference proteome</keyword>
<evidence type="ECO:0000259" key="8">
    <source>
        <dbReference type="Pfam" id="PF05193"/>
    </source>
</evidence>
<name>A0ABP8QZZ6_9SPHI</name>
<comment type="caution">
    <text evidence="9">The sequence shown here is derived from an EMBL/GenBank/DDBJ whole genome shotgun (WGS) entry which is preliminary data.</text>
</comment>
<feature type="chain" id="PRO_5046615491" evidence="6">
    <location>
        <begin position="22"/>
        <end position="951"/>
    </location>
</feature>
<dbReference type="Gene3D" id="3.30.830.10">
    <property type="entry name" value="Metalloenzyme, LuxS/M16 peptidase-like"/>
    <property type="match status" value="4"/>
</dbReference>
<evidence type="ECO:0000256" key="6">
    <source>
        <dbReference type="SAM" id="SignalP"/>
    </source>
</evidence>
<dbReference type="SUPFAM" id="SSF63411">
    <property type="entry name" value="LuxS/MPP-like metallohydrolase"/>
    <property type="match status" value="4"/>
</dbReference>
<evidence type="ECO:0000313" key="9">
    <source>
        <dbReference type="EMBL" id="GAA4514628.1"/>
    </source>
</evidence>
<keyword evidence="6" id="KW-0732">Signal</keyword>
<evidence type="ECO:0000256" key="1">
    <source>
        <dbReference type="ARBA" id="ARBA00007261"/>
    </source>
</evidence>
<feature type="domain" description="Peptidase M16 C-terminal" evidence="8">
    <location>
        <begin position="227"/>
        <end position="402"/>
    </location>
</feature>
<evidence type="ECO:0000256" key="4">
    <source>
        <dbReference type="ARBA" id="ARBA00022833"/>
    </source>
</evidence>
<dbReference type="InterPro" id="IPR050626">
    <property type="entry name" value="Peptidase_M16"/>
</dbReference>
<keyword evidence="4" id="KW-0862">Zinc</keyword>
<accession>A0ABP8QZZ6</accession>
<dbReference type="EMBL" id="BAABGR010000014">
    <property type="protein sequence ID" value="GAA4514628.1"/>
    <property type="molecule type" value="Genomic_DNA"/>
</dbReference>
<sequence>MKILKPLAIALLLPASYIVTEAGTPVNINTLQATQLLKDSINWNAPLPFDNEVKVGKLKNGFTYYIRKNKEPEKRVTMYLGVKVGSILETEEERGLAHFLEHMNFNGLKHFPKNDLIDYLQKAGVRFGSDLNAYTSFNETVYELPIPSDDPELLKNGLQVMRDWAQDALLTSEEIDKERGVIMEEMRGNRGAQQRMQDQYLPVLFNGSLYAERLPIGTEAVITGFKHQLIRDFHKRWYRPELQSIVIVGDIDPIEMEKEVTRLFSDMQVQKKAAERKKVGIELLNKNQFKVVTDPEMPQTVVYMVIKHPFEETKTYKDYKLELTKGIYSQIINARLFEIAQKPDAPFRNAGVDIDGFLNIFEAMNISIIPKPGQLEESIKVVVRELKRFEKFGATETELQRTLSDYAKYFENSYNERDKKESYVYAKAYLDHFLNNSPVLSNEDSYRITKQILPTITLTDVNAVAEKYYAEVNRDIIILGPEKDKEKMPSETAVNGWLAALSSETLEKYEDKVSELPLLPSTPVKGTVQSTKNLEAIKAKEITLSNGVRVILKPTDFKNDEIIVRAQSEGGHSLYSDADYFSAAYAANLVNSSGLGNLTSVEFKKYLSGKNVNVNAFIDERSEGLSGYSDKEGLKTLFEIIYGYFTAPRLDEDIYQAFVSKTIASMQNREDDPNFVFRSSINKALYGENIRRNLPSEENIRSIDKDRALQIFKERFADASDFTFTIVGSFKEEEILPYLEEYLAGLPSSNSKESAKDLNILPPAKGINVEVHKGKEEKVQVNLSFMGDYAYNDQENINMDALESILNIKLIERLREEESGVYGVGAGASYNKFPKGRYSFSIGFGTSKEKYQSLIKSALDEINKIKQNGPSEVDLNKFVMEKKREYEIKLRENSFWLGSISSAYRLQEDPAKALQYLENLQKVNAESIKAVANKYLLEDRLFKFILLPDKK</sequence>
<dbReference type="Pfam" id="PF00675">
    <property type="entry name" value="Peptidase_M16"/>
    <property type="match status" value="1"/>
</dbReference>
<dbReference type="InterPro" id="IPR007863">
    <property type="entry name" value="Peptidase_M16_C"/>
</dbReference>
<dbReference type="InterPro" id="IPR011249">
    <property type="entry name" value="Metalloenz_LuxS/M16"/>
</dbReference>
<dbReference type="PANTHER" id="PTHR43690">
    <property type="entry name" value="NARDILYSIN"/>
    <property type="match status" value="1"/>
</dbReference>
<comment type="similarity">
    <text evidence="1">Belongs to the peptidase M16 family.</text>
</comment>
<feature type="domain" description="Peptidase M16 N-terminal" evidence="7">
    <location>
        <begin position="68"/>
        <end position="190"/>
    </location>
</feature>